<evidence type="ECO:0000256" key="6">
    <source>
        <dbReference type="ARBA" id="ARBA00023136"/>
    </source>
</evidence>
<feature type="transmembrane region" description="Helical" evidence="8">
    <location>
        <begin position="87"/>
        <end position="108"/>
    </location>
</feature>
<keyword evidence="4 8" id="KW-0812">Transmembrane</keyword>
<dbReference type="EMBL" id="JBHSFP010000067">
    <property type="protein sequence ID" value="MFC4536976.1"/>
    <property type="molecule type" value="Genomic_DNA"/>
</dbReference>
<feature type="transmembrane region" description="Helical" evidence="8">
    <location>
        <begin position="170"/>
        <end position="190"/>
    </location>
</feature>
<feature type="transmembrane region" description="Helical" evidence="8">
    <location>
        <begin position="62"/>
        <end position="81"/>
    </location>
</feature>
<feature type="domain" description="EamA" evidence="10">
    <location>
        <begin position="141"/>
        <end position="273"/>
    </location>
</feature>
<evidence type="ECO:0000256" key="1">
    <source>
        <dbReference type="ARBA" id="ARBA00004651"/>
    </source>
</evidence>
<dbReference type="Proteomes" id="UP001596004">
    <property type="component" value="Unassembled WGS sequence"/>
</dbReference>
<gene>
    <name evidence="11" type="ORF">ACFO60_39915</name>
</gene>
<feature type="region of interest" description="Disordered" evidence="7">
    <location>
        <begin position="276"/>
        <end position="309"/>
    </location>
</feature>
<feature type="compositionally biased region" description="Pro residues" evidence="7">
    <location>
        <begin position="281"/>
        <end position="290"/>
    </location>
</feature>
<dbReference type="InterPro" id="IPR037185">
    <property type="entry name" value="EmrE-like"/>
</dbReference>
<evidence type="ECO:0000256" key="2">
    <source>
        <dbReference type="ARBA" id="ARBA00007362"/>
    </source>
</evidence>
<evidence type="ECO:0000256" key="9">
    <source>
        <dbReference type="SAM" id="SignalP"/>
    </source>
</evidence>
<comment type="caution">
    <text evidence="11">The sequence shown here is derived from an EMBL/GenBank/DDBJ whole genome shotgun (WGS) entry which is preliminary data.</text>
</comment>
<dbReference type="RefSeq" id="WP_380852446.1">
    <property type="nucleotide sequence ID" value="NZ_JBHSFP010000067.1"/>
</dbReference>
<evidence type="ECO:0000256" key="4">
    <source>
        <dbReference type="ARBA" id="ARBA00022692"/>
    </source>
</evidence>
<evidence type="ECO:0000259" key="10">
    <source>
        <dbReference type="Pfam" id="PF00892"/>
    </source>
</evidence>
<dbReference type="InterPro" id="IPR000620">
    <property type="entry name" value="EamA_dom"/>
</dbReference>
<protein>
    <submittedName>
        <fullName evidence="11">DMT family transporter</fullName>
    </submittedName>
</protein>
<dbReference type="Gene3D" id="1.10.3730.20">
    <property type="match status" value="1"/>
</dbReference>
<feature type="domain" description="EamA" evidence="10">
    <location>
        <begin position="2"/>
        <end position="131"/>
    </location>
</feature>
<evidence type="ECO:0000256" key="3">
    <source>
        <dbReference type="ARBA" id="ARBA00022475"/>
    </source>
</evidence>
<feature type="transmembrane region" description="Helical" evidence="8">
    <location>
        <begin position="115"/>
        <end position="134"/>
    </location>
</feature>
<dbReference type="Pfam" id="PF00892">
    <property type="entry name" value="EamA"/>
    <property type="match status" value="2"/>
</dbReference>
<evidence type="ECO:0000313" key="11">
    <source>
        <dbReference type="EMBL" id="MFC4536976.1"/>
    </source>
</evidence>
<keyword evidence="12" id="KW-1185">Reference proteome</keyword>
<evidence type="ECO:0000256" key="7">
    <source>
        <dbReference type="SAM" id="MobiDB-lite"/>
    </source>
</evidence>
<feature type="transmembrane region" description="Helical" evidence="8">
    <location>
        <begin position="202"/>
        <end position="221"/>
    </location>
</feature>
<reference evidence="12" key="1">
    <citation type="journal article" date="2019" name="Int. J. Syst. Evol. Microbiol.">
        <title>The Global Catalogue of Microorganisms (GCM) 10K type strain sequencing project: providing services to taxonomists for standard genome sequencing and annotation.</title>
        <authorList>
            <consortium name="The Broad Institute Genomics Platform"/>
            <consortium name="The Broad Institute Genome Sequencing Center for Infectious Disease"/>
            <person name="Wu L."/>
            <person name="Ma J."/>
        </authorList>
    </citation>
    <scope>NUCLEOTIDE SEQUENCE [LARGE SCALE GENOMIC DNA]</scope>
    <source>
        <strain evidence="12">CGMCC 4.7132</strain>
    </source>
</reference>
<dbReference type="InterPro" id="IPR051258">
    <property type="entry name" value="Diverse_Substrate_Transporter"/>
</dbReference>
<keyword evidence="9" id="KW-0732">Signal</keyword>
<keyword evidence="3" id="KW-1003">Cell membrane</keyword>
<sequence length="309" mass="30686">MCLIVASAACFGAMAIFAKVAYASGADVHGALLVRFGVAAVVLLAVMALTSSSWPRGRDLRLLVAMGAVGYVGQSLTYFTALTRIPAGLVAVLFYTYPVLVAICAAVLARRMPAMLTLGASGAATLGVALVAGPKLEGDLPGIVLAVAAAVIYTGYILAGGRLPGGTGPLASTTIVCLAATSVYGGAWLAHTPSFPSGITGWSAAAATAVVSTVIAIVAFFAGLRLLGAAPSAAVSSTEPVVTSVLAFLVFGEHLTPVQIVGAVLVCASVLGVAATSGRSPAPPSPPPPSQRTSAGVAARRSPNDVDDQ</sequence>
<comment type="similarity">
    <text evidence="2">Belongs to the EamA transporter family.</text>
</comment>
<keyword evidence="6 8" id="KW-0472">Membrane</keyword>
<dbReference type="SUPFAM" id="SSF103481">
    <property type="entry name" value="Multidrug resistance efflux transporter EmrE"/>
    <property type="match status" value="2"/>
</dbReference>
<accession>A0ABV9CUR8</accession>
<feature type="signal peptide" evidence="9">
    <location>
        <begin position="1"/>
        <end position="18"/>
    </location>
</feature>
<feature type="transmembrane region" description="Helical" evidence="8">
    <location>
        <begin position="140"/>
        <end position="158"/>
    </location>
</feature>
<evidence type="ECO:0000313" key="12">
    <source>
        <dbReference type="Proteomes" id="UP001596004"/>
    </source>
</evidence>
<evidence type="ECO:0000256" key="5">
    <source>
        <dbReference type="ARBA" id="ARBA00022989"/>
    </source>
</evidence>
<proteinExistence type="inferred from homology"/>
<dbReference type="PANTHER" id="PTHR42920">
    <property type="entry name" value="OS03G0707200 PROTEIN-RELATED"/>
    <property type="match status" value="1"/>
</dbReference>
<feature type="chain" id="PRO_5045337893" evidence="9">
    <location>
        <begin position="19"/>
        <end position="309"/>
    </location>
</feature>
<comment type="subcellular location">
    <subcellularLocation>
        <location evidence="1">Cell membrane</location>
        <topology evidence="1">Multi-pass membrane protein</topology>
    </subcellularLocation>
</comment>
<name>A0ABV9CUR8_9ACTN</name>
<evidence type="ECO:0000256" key="8">
    <source>
        <dbReference type="SAM" id="Phobius"/>
    </source>
</evidence>
<organism evidence="11 12">
    <name type="scientific">Sphaerisporangium dianthi</name>
    <dbReference type="NCBI Taxonomy" id="1436120"/>
    <lineage>
        <taxon>Bacteria</taxon>
        <taxon>Bacillati</taxon>
        <taxon>Actinomycetota</taxon>
        <taxon>Actinomycetes</taxon>
        <taxon>Streptosporangiales</taxon>
        <taxon>Streptosporangiaceae</taxon>
        <taxon>Sphaerisporangium</taxon>
    </lineage>
</organism>
<dbReference type="PANTHER" id="PTHR42920:SF11">
    <property type="entry name" value="INNER MEMBRANE PROTEIN YTFF"/>
    <property type="match status" value="1"/>
</dbReference>
<keyword evidence="5 8" id="KW-1133">Transmembrane helix</keyword>
<feature type="transmembrane region" description="Helical" evidence="8">
    <location>
        <begin position="33"/>
        <end position="50"/>
    </location>
</feature>